<keyword evidence="1" id="KW-0813">Transport</keyword>
<keyword evidence="1" id="KW-1003">Cell membrane</keyword>
<dbReference type="AlphaFoldDB" id="A0A225NCX5"/>
<feature type="domain" description="TRAP C4-dicarboxylate transport system permease DctM subunit" evidence="3">
    <location>
        <begin position="125"/>
        <end position="573"/>
    </location>
</feature>
<feature type="transmembrane region" description="Helical" evidence="2">
    <location>
        <begin position="548"/>
        <end position="569"/>
    </location>
</feature>
<feature type="transmembrane region" description="Helical" evidence="2">
    <location>
        <begin position="615"/>
        <end position="643"/>
    </location>
</feature>
<evidence type="ECO:0000256" key="1">
    <source>
        <dbReference type="RuleBase" id="RU369079"/>
    </source>
</evidence>
<dbReference type="OrthoDB" id="9759894at2"/>
<dbReference type="GO" id="GO:0022857">
    <property type="term" value="F:transmembrane transporter activity"/>
    <property type="evidence" value="ECO:0007669"/>
    <property type="project" value="UniProtKB-UniRule"/>
</dbReference>
<comment type="caution">
    <text evidence="4">The sequence shown here is derived from an EMBL/GenBank/DDBJ whole genome shotgun (WGS) entry which is preliminary data.</text>
</comment>
<keyword evidence="5" id="KW-1185">Reference proteome</keyword>
<comment type="subcellular location">
    <subcellularLocation>
        <location evidence="1">Cell inner membrane</location>
        <topology evidence="1">Multi-pass membrane protein</topology>
    </subcellularLocation>
</comment>
<feature type="transmembrane region" description="Helical" evidence="2">
    <location>
        <begin position="515"/>
        <end position="542"/>
    </location>
</feature>
<dbReference type="InterPro" id="IPR010656">
    <property type="entry name" value="DctM"/>
</dbReference>
<accession>A0A225NCX5</accession>
<dbReference type="PANTHER" id="PTHR43849">
    <property type="entry name" value="BLL3936 PROTEIN"/>
    <property type="match status" value="1"/>
</dbReference>
<feature type="transmembrane region" description="Helical" evidence="2">
    <location>
        <begin position="85"/>
        <end position="103"/>
    </location>
</feature>
<dbReference type="NCBIfam" id="TIGR02123">
    <property type="entry name" value="TRAP_fused"/>
    <property type="match status" value="1"/>
</dbReference>
<dbReference type="Pfam" id="PF06808">
    <property type="entry name" value="DctM"/>
    <property type="match status" value="1"/>
</dbReference>
<evidence type="ECO:0000313" key="5">
    <source>
        <dbReference type="Proteomes" id="UP000215377"/>
    </source>
</evidence>
<organism evidence="4 5">
    <name type="scientific">Marinibacterium profundimaris</name>
    <dbReference type="NCBI Taxonomy" id="1679460"/>
    <lineage>
        <taxon>Bacteria</taxon>
        <taxon>Pseudomonadati</taxon>
        <taxon>Pseudomonadota</taxon>
        <taxon>Alphaproteobacteria</taxon>
        <taxon>Rhodobacterales</taxon>
        <taxon>Paracoccaceae</taxon>
        <taxon>Marinibacterium</taxon>
    </lineage>
</organism>
<feature type="transmembrane region" description="Helical" evidence="2">
    <location>
        <begin position="310"/>
        <end position="332"/>
    </location>
</feature>
<keyword evidence="1" id="KW-0997">Cell inner membrane</keyword>
<comment type="function">
    <text evidence="1">Part of the tripartite ATP-independent periplasmic (TRAP) transport system.</text>
</comment>
<gene>
    <name evidence="4" type="ORF">ATO3_22570</name>
</gene>
<dbReference type="GO" id="GO:0005886">
    <property type="term" value="C:plasma membrane"/>
    <property type="evidence" value="ECO:0007669"/>
    <property type="project" value="UniProtKB-SubCell"/>
</dbReference>
<dbReference type="Proteomes" id="UP000215377">
    <property type="component" value="Unassembled WGS sequence"/>
</dbReference>
<evidence type="ECO:0000259" key="3">
    <source>
        <dbReference type="Pfam" id="PF06808"/>
    </source>
</evidence>
<feature type="transmembrane region" description="Helical" evidence="2">
    <location>
        <begin position="429"/>
        <end position="447"/>
    </location>
</feature>
<feature type="transmembrane region" description="Helical" evidence="2">
    <location>
        <begin position="490"/>
        <end position="508"/>
    </location>
</feature>
<dbReference type="EMBL" id="AQQR01000016">
    <property type="protein sequence ID" value="OWU69439.1"/>
    <property type="molecule type" value="Genomic_DNA"/>
</dbReference>
<evidence type="ECO:0000256" key="2">
    <source>
        <dbReference type="SAM" id="Phobius"/>
    </source>
</evidence>
<name>A0A225NCX5_9RHOB</name>
<dbReference type="InterPro" id="IPR011853">
    <property type="entry name" value="TRAP_DctM-Dct_fused"/>
</dbReference>
<keyword evidence="2" id="KW-0812">Transmembrane</keyword>
<proteinExistence type="predicted"/>
<protein>
    <submittedName>
        <fullName evidence="4">C4-dicarboxylate ABC transporter</fullName>
    </submittedName>
</protein>
<feature type="transmembrane region" description="Helical" evidence="2">
    <location>
        <begin position="27"/>
        <end position="44"/>
    </location>
</feature>
<keyword evidence="2" id="KW-1133">Transmembrane helix</keyword>
<dbReference type="PANTHER" id="PTHR43849:SF2">
    <property type="entry name" value="BLL3936 PROTEIN"/>
    <property type="match status" value="1"/>
</dbReference>
<keyword evidence="2" id="KW-0472">Membrane</keyword>
<feature type="transmembrane region" description="Helical" evidence="2">
    <location>
        <begin position="459"/>
        <end position="484"/>
    </location>
</feature>
<feature type="transmembrane region" description="Helical" evidence="2">
    <location>
        <begin position="138"/>
        <end position="155"/>
    </location>
</feature>
<feature type="transmembrane region" description="Helical" evidence="2">
    <location>
        <begin position="581"/>
        <end position="603"/>
    </location>
</feature>
<feature type="transmembrane region" description="Helical" evidence="2">
    <location>
        <begin position="197"/>
        <end position="217"/>
    </location>
</feature>
<sequence>MRPAVSGGNMKHSLTEASRWERRGAQALGALFAAFVALHFYNALFGQFEPLVQRPIFIGFGLGGAFFLYAARASRTGGRNGLERAIDITLGLLAFGVCLYVILNRDRFSDIMVQYGPLDKAAGLLAVLLTLEAARRVIGWFLPLLALITVLYYYFGYDLIDGGWRPPRVSARTAVETFYSSTTGIFGYLADVGARVITIYVLLGALLLSTGATDVFMKMATWIAGRTFGGPAKVCALSSAMFGTVTGSAVANVMATGSITIPTMKRLRYPPAFAGAVEAVASSAGQLTPPVMGAGAFIMAEFLNIPYTQIAVAAVGPAFLYYLAIWLGVDLYARRTGLQPTPKNEMPKPADFLAPDKAIPLFLPIATVVYFLFQGYTPSFAGAASIIVLILACAAVRPFGRATRGQGLKACWTGLARDVYEGMVEAGRALVMIAALLACAAIVVKVLTATGAGVKISNLLFSVSDQGLIVALLLAAVLSIVLGMDVPTTASYVLAAAVAAPSLVRLGLPELTAHLFVFYYAILSAITPPVCASVYAAAALAGANFWKVAGRALSLAGAVYVVPFLFVFRPGILAQGGTGQVILDVGVASAAVFAVSVGFSGYLRGTLSFIGRGLFLAAAALLFYAAPMADIIGGLALTGLIAWRFLRGERRTLSSG</sequence>
<reference evidence="4 5" key="1">
    <citation type="submission" date="2013-04" db="EMBL/GenBank/DDBJ databases">
        <title>Oceanicola sp. 22II1-22F33 Genome Sequencing.</title>
        <authorList>
            <person name="Lai Q."/>
            <person name="Li G."/>
            <person name="Shao Z."/>
        </authorList>
    </citation>
    <scope>NUCLEOTIDE SEQUENCE [LARGE SCALE GENOMIC DNA]</scope>
    <source>
        <strain evidence="4 5">22II1-22F33</strain>
    </source>
</reference>
<feature type="transmembrane region" description="Helical" evidence="2">
    <location>
        <begin position="56"/>
        <end position="73"/>
    </location>
</feature>
<evidence type="ECO:0000313" key="4">
    <source>
        <dbReference type="EMBL" id="OWU69439.1"/>
    </source>
</evidence>